<evidence type="ECO:0000313" key="1">
    <source>
        <dbReference type="EMBL" id="CAG8848315.1"/>
    </source>
</evidence>
<dbReference type="Proteomes" id="UP000789920">
    <property type="component" value="Unassembled WGS sequence"/>
</dbReference>
<organism evidence="1 2">
    <name type="scientific">Racocetra persica</name>
    <dbReference type="NCBI Taxonomy" id="160502"/>
    <lineage>
        <taxon>Eukaryota</taxon>
        <taxon>Fungi</taxon>
        <taxon>Fungi incertae sedis</taxon>
        <taxon>Mucoromycota</taxon>
        <taxon>Glomeromycotina</taxon>
        <taxon>Glomeromycetes</taxon>
        <taxon>Diversisporales</taxon>
        <taxon>Gigasporaceae</taxon>
        <taxon>Racocetra</taxon>
    </lineage>
</organism>
<name>A0ACA9SV79_9GLOM</name>
<accession>A0ACA9SV79</accession>
<dbReference type="EMBL" id="CAJVQC010160158">
    <property type="protein sequence ID" value="CAG8848315.1"/>
    <property type="molecule type" value="Genomic_DNA"/>
</dbReference>
<reference evidence="1" key="1">
    <citation type="submission" date="2021-06" db="EMBL/GenBank/DDBJ databases">
        <authorList>
            <person name="Kallberg Y."/>
            <person name="Tangrot J."/>
            <person name="Rosling A."/>
        </authorList>
    </citation>
    <scope>NUCLEOTIDE SEQUENCE</scope>
    <source>
        <strain evidence="1">MA461A</strain>
    </source>
</reference>
<evidence type="ECO:0000313" key="2">
    <source>
        <dbReference type="Proteomes" id="UP000789920"/>
    </source>
</evidence>
<proteinExistence type="predicted"/>
<feature type="non-terminal residue" evidence="1">
    <location>
        <position position="54"/>
    </location>
</feature>
<gene>
    <name evidence="1" type="ORF">RPERSI_LOCUS35057</name>
</gene>
<protein>
    <submittedName>
        <fullName evidence="1">18092_t:CDS:1</fullName>
    </submittedName>
</protein>
<feature type="non-terminal residue" evidence="1">
    <location>
        <position position="1"/>
    </location>
</feature>
<comment type="caution">
    <text evidence="1">The sequence shown here is derived from an EMBL/GenBank/DDBJ whole genome shotgun (WGS) entry which is preliminary data.</text>
</comment>
<sequence length="54" mass="6133">KAIKVAYSKGSSLSAYLLLPTIYQLQFFEEYTGLNQPIMPTQPQHSLQEDLMEA</sequence>
<keyword evidence="2" id="KW-1185">Reference proteome</keyword>